<dbReference type="VEuPathDB" id="ToxoDB:CSUI_009726"/>
<comment type="caution">
    <text evidence="2">The sequence shown here is derived from an EMBL/GenBank/DDBJ whole genome shotgun (WGS) entry which is preliminary data.</text>
</comment>
<evidence type="ECO:0000256" key="1">
    <source>
        <dbReference type="SAM" id="MobiDB-lite"/>
    </source>
</evidence>
<name>A0A2C6KH59_9APIC</name>
<dbReference type="Proteomes" id="UP000221165">
    <property type="component" value="Unassembled WGS sequence"/>
</dbReference>
<protein>
    <submittedName>
        <fullName evidence="2">Replication factor a protein 3 protein</fullName>
    </submittedName>
</protein>
<dbReference type="OrthoDB" id="329678at2759"/>
<proteinExistence type="predicted"/>
<accession>A0A2C6KH59</accession>
<feature type="region of interest" description="Disordered" evidence="1">
    <location>
        <begin position="1"/>
        <end position="48"/>
    </location>
</feature>
<keyword evidence="3" id="KW-1185">Reference proteome</keyword>
<sequence>MKKFANEPVRLIGTLRSKKEKEEEDAREGGVVGSSCKSRSVTPNGSSAATLSFTTTDGVLVLCNLSSSFSNQIEEDFERRQREGKSEDDPSNRQVGIMCGILSSPSSSSSSFTLNDAFFTPLGNELNSSQADEIIGFTHHDFFSPLFSPSSSSSQSSALQRGED</sequence>
<feature type="region of interest" description="Disordered" evidence="1">
    <location>
        <begin position="73"/>
        <end position="110"/>
    </location>
</feature>
<organism evidence="2 3">
    <name type="scientific">Cystoisospora suis</name>
    <dbReference type="NCBI Taxonomy" id="483139"/>
    <lineage>
        <taxon>Eukaryota</taxon>
        <taxon>Sar</taxon>
        <taxon>Alveolata</taxon>
        <taxon>Apicomplexa</taxon>
        <taxon>Conoidasida</taxon>
        <taxon>Coccidia</taxon>
        <taxon>Eucoccidiorida</taxon>
        <taxon>Eimeriorina</taxon>
        <taxon>Sarcocystidae</taxon>
        <taxon>Cystoisospora</taxon>
    </lineage>
</organism>
<dbReference type="AlphaFoldDB" id="A0A2C6KH59"/>
<evidence type="ECO:0000313" key="2">
    <source>
        <dbReference type="EMBL" id="PHJ16459.1"/>
    </source>
</evidence>
<reference evidence="2 3" key="1">
    <citation type="journal article" date="2017" name="Int. J. Parasitol.">
        <title>The genome of the protozoan parasite Cystoisospora suis and a reverse vaccinology approach to identify vaccine candidates.</title>
        <authorList>
            <person name="Palmieri N."/>
            <person name="Shrestha A."/>
            <person name="Ruttkowski B."/>
            <person name="Beck T."/>
            <person name="Vogl C."/>
            <person name="Tomley F."/>
            <person name="Blake D.P."/>
            <person name="Joachim A."/>
        </authorList>
    </citation>
    <scope>NUCLEOTIDE SEQUENCE [LARGE SCALE GENOMIC DNA]</scope>
    <source>
        <strain evidence="2 3">Wien I</strain>
    </source>
</reference>
<dbReference type="GeneID" id="94433048"/>
<gene>
    <name evidence="2" type="ORF">CSUI_009726</name>
</gene>
<dbReference type="RefSeq" id="XP_067918188.1">
    <property type="nucleotide sequence ID" value="XM_068069837.1"/>
</dbReference>
<feature type="compositionally biased region" description="Basic and acidic residues" evidence="1">
    <location>
        <begin position="77"/>
        <end position="91"/>
    </location>
</feature>
<evidence type="ECO:0000313" key="3">
    <source>
        <dbReference type="Proteomes" id="UP000221165"/>
    </source>
</evidence>
<feature type="compositionally biased region" description="Polar residues" evidence="1">
    <location>
        <begin position="35"/>
        <end position="48"/>
    </location>
</feature>
<dbReference type="EMBL" id="MIGC01005929">
    <property type="protein sequence ID" value="PHJ16459.1"/>
    <property type="molecule type" value="Genomic_DNA"/>
</dbReference>